<name>A0A240PNZ4_ANOAO</name>
<comment type="subcellular location">
    <subcellularLocation>
        <location evidence="2">Cell membrane</location>
        <topology evidence="2">Peripheral membrane protein</topology>
    </subcellularLocation>
    <subcellularLocation>
        <location evidence="3">Cytoplasm</location>
    </subcellularLocation>
    <subcellularLocation>
        <location evidence="1">Mitochondrion</location>
    </subcellularLocation>
</comment>
<evidence type="ECO:0000313" key="16">
    <source>
        <dbReference type="EnsemblMetazoa" id="AATE021810-PA.1"/>
    </source>
</evidence>
<dbReference type="InterPro" id="IPR017945">
    <property type="entry name" value="DHBP_synth_RibB-like_a/b_dom"/>
</dbReference>
<accession>A0A240PNZ4</accession>
<keyword evidence="11" id="KW-0496">Mitochondrion</keyword>
<evidence type="ECO:0000256" key="4">
    <source>
        <dbReference type="ARBA" id="ARBA00007663"/>
    </source>
</evidence>
<dbReference type="GO" id="GO:0006450">
    <property type="term" value="P:regulation of translational fidelity"/>
    <property type="evidence" value="ECO:0007669"/>
    <property type="project" value="TreeGrafter"/>
</dbReference>
<comment type="subunit">
    <text evidence="15">Interacts with RSC1A1.</text>
</comment>
<keyword evidence="8" id="KW-0963">Cytoplasm</keyword>
<keyword evidence="10" id="KW-0809">Transit peptide</keyword>
<comment type="function">
    <text evidence="14">Cytoplasmic and mitochondrial threonylcarbamoyl-AMP synthase required for the formation of a threonylcarbamoyl group on adenosine at position 37 (t(6)A37) in tRNAs that read codons beginning with adenine. Catalyzes the conversion of L-threonine, HCO(3)(-)/CO(2) and ATP to give threonylcarbamoyl-AMP (TC-AMP) as the acyladenylate intermediate, with the release of diphosphate. Participates in t(6)A37 formation in cytoplasmic and mitochondrial tRNAs. May regulate the activity of some transporters.</text>
</comment>
<protein>
    <recommendedName>
        <fullName evidence="6">Threonylcarbamoyl-AMP synthase</fullName>
        <ecNumber evidence="5">2.7.7.87</ecNumber>
    </recommendedName>
</protein>
<evidence type="ECO:0000256" key="5">
    <source>
        <dbReference type="ARBA" id="ARBA00012584"/>
    </source>
</evidence>
<sequence length="258" mass="28349">MSKLVASARKGIKLSQTGVQQYIARRTKTDLTMSGLIKRHHEKVISIDNRNAVKHAAALLNSGSVIALPTDTVYGLACSANNPEAIQKLYDIKGRHELKPVAICVPEVDHLRRWGKADHLSSELLQELLPGAVTIVVRKSKHLNNPNLNPGTLKIGIRIPEFQFIRDVSRSFTLPIALTSANKSASKSTLNVHEFECLWPSLGAVFDGGQLGLSEQQRAASTVIDLSEDGTYSIIRSGVAAEHTIRTVEKYNFFPKHL</sequence>
<dbReference type="GO" id="GO:0000049">
    <property type="term" value="F:tRNA binding"/>
    <property type="evidence" value="ECO:0007669"/>
    <property type="project" value="TreeGrafter"/>
</dbReference>
<evidence type="ECO:0000256" key="7">
    <source>
        <dbReference type="ARBA" id="ARBA00022475"/>
    </source>
</evidence>
<evidence type="ECO:0000256" key="2">
    <source>
        <dbReference type="ARBA" id="ARBA00004202"/>
    </source>
</evidence>
<evidence type="ECO:0000256" key="3">
    <source>
        <dbReference type="ARBA" id="ARBA00004496"/>
    </source>
</evidence>
<dbReference type="AlphaFoldDB" id="A0A240PNZ4"/>
<evidence type="ECO:0000256" key="11">
    <source>
        <dbReference type="ARBA" id="ARBA00023128"/>
    </source>
</evidence>
<dbReference type="SUPFAM" id="SSF55821">
    <property type="entry name" value="YrdC/RibB"/>
    <property type="match status" value="1"/>
</dbReference>
<dbReference type="InterPro" id="IPR006070">
    <property type="entry name" value="Sua5-like_dom"/>
</dbReference>
<organism evidence="16">
    <name type="scientific">Anopheles atroparvus</name>
    <name type="common">European mosquito</name>
    <dbReference type="NCBI Taxonomy" id="41427"/>
    <lineage>
        <taxon>Eukaryota</taxon>
        <taxon>Metazoa</taxon>
        <taxon>Ecdysozoa</taxon>
        <taxon>Arthropoda</taxon>
        <taxon>Hexapoda</taxon>
        <taxon>Insecta</taxon>
        <taxon>Pterygota</taxon>
        <taxon>Neoptera</taxon>
        <taxon>Endopterygota</taxon>
        <taxon>Diptera</taxon>
        <taxon>Nematocera</taxon>
        <taxon>Culicoidea</taxon>
        <taxon>Culicidae</taxon>
        <taxon>Anophelinae</taxon>
        <taxon>Anopheles</taxon>
    </lineage>
</organism>
<evidence type="ECO:0000256" key="12">
    <source>
        <dbReference type="ARBA" id="ARBA00023136"/>
    </source>
</evidence>
<evidence type="ECO:0000256" key="14">
    <source>
        <dbReference type="ARBA" id="ARBA00058524"/>
    </source>
</evidence>
<dbReference type="PANTHER" id="PTHR17490:SF10">
    <property type="entry name" value="THREONYLCARBAMOYL-AMP SYNTHASE"/>
    <property type="match status" value="1"/>
</dbReference>
<comment type="catalytic activity">
    <reaction evidence="13">
        <text>L-threonine + hydrogencarbonate + ATP = L-threonylcarbamoyladenylate + diphosphate + H2O</text>
        <dbReference type="Rhea" id="RHEA:36407"/>
        <dbReference type="ChEBI" id="CHEBI:15377"/>
        <dbReference type="ChEBI" id="CHEBI:17544"/>
        <dbReference type="ChEBI" id="CHEBI:30616"/>
        <dbReference type="ChEBI" id="CHEBI:33019"/>
        <dbReference type="ChEBI" id="CHEBI:57926"/>
        <dbReference type="ChEBI" id="CHEBI:73682"/>
        <dbReference type="EC" id="2.7.7.87"/>
    </reaction>
</comment>
<dbReference type="GO" id="GO:0003725">
    <property type="term" value="F:double-stranded RNA binding"/>
    <property type="evidence" value="ECO:0007669"/>
    <property type="project" value="InterPro"/>
</dbReference>
<evidence type="ECO:0000256" key="15">
    <source>
        <dbReference type="ARBA" id="ARBA00063146"/>
    </source>
</evidence>
<dbReference type="Gene3D" id="3.90.870.10">
    <property type="entry name" value="DHBP synthase"/>
    <property type="match status" value="1"/>
</dbReference>
<dbReference type="Pfam" id="PF01300">
    <property type="entry name" value="Sua5_yciO_yrdC"/>
    <property type="match status" value="1"/>
</dbReference>
<dbReference type="GO" id="GO:0005886">
    <property type="term" value="C:plasma membrane"/>
    <property type="evidence" value="ECO:0007669"/>
    <property type="project" value="UniProtKB-SubCell"/>
</dbReference>
<dbReference type="EnsemblMetazoa" id="AATE021810-RA">
    <property type="protein sequence ID" value="AATE021810-PA.1"/>
    <property type="gene ID" value="AATE021810"/>
</dbReference>
<proteinExistence type="inferred from homology"/>
<dbReference type="PANTHER" id="PTHR17490">
    <property type="entry name" value="SUA5"/>
    <property type="match status" value="1"/>
</dbReference>
<evidence type="ECO:0000256" key="8">
    <source>
        <dbReference type="ARBA" id="ARBA00022490"/>
    </source>
</evidence>
<reference evidence="16" key="1">
    <citation type="submission" date="2022-08" db="UniProtKB">
        <authorList>
            <consortium name="EnsemblMetazoa"/>
        </authorList>
    </citation>
    <scope>IDENTIFICATION</scope>
    <source>
        <strain evidence="16">EBRO</strain>
    </source>
</reference>
<dbReference type="GO" id="GO:0061710">
    <property type="term" value="F:L-threonylcarbamoyladenylate synthase"/>
    <property type="evidence" value="ECO:0007669"/>
    <property type="project" value="UniProtKB-EC"/>
</dbReference>
<dbReference type="EC" id="2.7.7.87" evidence="5"/>
<dbReference type="GO" id="GO:0005739">
    <property type="term" value="C:mitochondrion"/>
    <property type="evidence" value="ECO:0007669"/>
    <property type="project" value="UniProtKB-SubCell"/>
</dbReference>
<evidence type="ECO:0000256" key="10">
    <source>
        <dbReference type="ARBA" id="ARBA00022946"/>
    </source>
</evidence>
<dbReference type="PROSITE" id="PS51163">
    <property type="entry name" value="YRDC"/>
    <property type="match status" value="1"/>
</dbReference>
<dbReference type="NCBIfam" id="TIGR00057">
    <property type="entry name" value="L-threonylcarbamoyladenylate synthase"/>
    <property type="match status" value="1"/>
</dbReference>
<keyword evidence="9" id="KW-0808">Transferase</keyword>
<comment type="similarity">
    <text evidence="4">Belongs to the SUA5 family.</text>
</comment>
<dbReference type="STRING" id="41427.A0A240PNZ4"/>
<keyword evidence="7" id="KW-1003">Cell membrane</keyword>
<evidence type="ECO:0000256" key="6">
    <source>
        <dbReference type="ARBA" id="ARBA00015492"/>
    </source>
</evidence>
<evidence type="ECO:0000256" key="1">
    <source>
        <dbReference type="ARBA" id="ARBA00004173"/>
    </source>
</evidence>
<keyword evidence="12" id="KW-0472">Membrane</keyword>
<evidence type="ECO:0000256" key="13">
    <source>
        <dbReference type="ARBA" id="ARBA00048366"/>
    </source>
</evidence>
<dbReference type="InterPro" id="IPR050156">
    <property type="entry name" value="TC-AMP_synthase_SUA5"/>
</dbReference>
<dbReference type="VEuPathDB" id="VectorBase:AATE021810"/>
<dbReference type="FunFam" id="3.90.870.10:FF:000007">
    <property type="entry name" value="YrdC N6-threonylcarbamoyltransferase domain containing"/>
    <property type="match status" value="1"/>
</dbReference>
<evidence type="ECO:0000256" key="9">
    <source>
        <dbReference type="ARBA" id="ARBA00022679"/>
    </source>
</evidence>